<feature type="signal peptide" evidence="1">
    <location>
        <begin position="1"/>
        <end position="23"/>
    </location>
</feature>
<dbReference type="Proteomes" id="UP001597062">
    <property type="component" value="Unassembled WGS sequence"/>
</dbReference>
<evidence type="ECO:0000313" key="3">
    <source>
        <dbReference type="EMBL" id="MFD0992208.1"/>
    </source>
</evidence>
<dbReference type="InterPro" id="IPR007730">
    <property type="entry name" value="SPOR-like_dom"/>
</dbReference>
<accession>A0ABW3JRJ8</accession>
<sequence>MKKNKAFLTFMLFALMGLHSLSAQSSYTDNKNINSLLQKKRSFNKKNGAGFRIQLYNGSEKRARSLKSSFERDFPGVFTKLTYEQPDWKVQVGSYKTKLDADRALNKIREKFSGAFILEI</sequence>
<evidence type="ECO:0000256" key="1">
    <source>
        <dbReference type="SAM" id="SignalP"/>
    </source>
</evidence>
<comment type="caution">
    <text evidence="3">The sequence shown here is derived from an EMBL/GenBank/DDBJ whole genome shotgun (WGS) entry which is preliminary data.</text>
</comment>
<dbReference type="RefSeq" id="WP_386105262.1">
    <property type="nucleotide sequence ID" value="NZ_JBHTJR010000019.1"/>
</dbReference>
<name>A0ABW3JRJ8_9FLAO</name>
<dbReference type="EMBL" id="JBHTJR010000019">
    <property type="protein sequence ID" value="MFD0992208.1"/>
    <property type="molecule type" value="Genomic_DNA"/>
</dbReference>
<keyword evidence="4" id="KW-1185">Reference proteome</keyword>
<dbReference type="Pfam" id="PF05036">
    <property type="entry name" value="SPOR"/>
    <property type="match status" value="1"/>
</dbReference>
<proteinExistence type="predicted"/>
<protein>
    <submittedName>
        <fullName evidence="3">SPOR domain-containing protein</fullName>
    </submittedName>
</protein>
<reference evidence="4" key="1">
    <citation type="journal article" date="2019" name="Int. J. Syst. Evol. Microbiol.">
        <title>The Global Catalogue of Microorganisms (GCM) 10K type strain sequencing project: providing services to taxonomists for standard genome sequencing and annotation.</title>
        <authorList>
            <consortium name="The Broad Institute Genomics Platform"/>
            <consortium name="The Broad Institute Genome Sequencing Center for Infectious Disease"/>
            <person name="Wu L."/>
            <person name="Ma J."/>
        </authorList>
    </citation>
    <scope>NUCLEOTIDE SEQUENCE [LARGE SCALE GENOMIC DNA]</scope>
    <source>
        <strain evidence="4">CCUG 60527</strain>
    </source>
</reference>
<gene>
    <name evidence="3" type="ORF">ACFQ1U_03235</name>
</gene>
<dbReference type="InterPro" id="IPR036680">
    <property type="entry name" value="SPOR-like_sf"/>
</dbReference>
<feature type="chain" id="PRO_5047383387" evidence="1">
    <location>
        <begin position="24"/>
        <end position="120"/>
    </location>
</feature>
<dbReference type="Gene3D" id="3.30.70.1070">
    <property type="entry name" value="Sporulation related repeat"/>
    <property type="match status" value="1"/>
</dbReference>
<evidence type="ECO:0000259" key="2">
    <source>
        <dbReference type="Pfam" id="PF05036"/>
    </source>
</evidence>
<keyword evidence="1" id="KW-0732">Signal</keyword>
<organism evidence="3 4">
    <name type="scientific">Tenacibaculum geojense</name>
    <dbReference type="NCBI Taxonomy" id="915352"/>
    <lineage>
        <taxon>Bacteria</taxon>
        <taxon>Pseudomonadati</taxon>
        <taxon>Bacteroidota</taxon>
        <taxon>Flavobacteriia</taxon>
        <taxon>Flavobacteriales</taxon>
        <taxon>Flavobacteriaceae</taxon>
        <taxon>Tenacibaculum</taxon>
    </lineage>
</organism>
<feature type="domain" description="SPOR" evidence="2">
    <location>
        <begin position="48"/>
        <end position="117"/>
    </location>
</feature>
<evidence type="ECO:0000313" key="4">
    <source>
        <dbReference type="Proteomes" id="UP001597062"/>
    </source>
</evidence>